<gene>
    <name evidence="6" type="ORF">CLV85_0462</name>
</gene>
<keyword evidence="7" id="KW-1185">Reference proteome</keyword>
<dbReference type="InterPro" id="IPR001296">
    <property type="entry name" value="Glyco_trans_1"/>
</dbReference>
<evidence type="ECO:0000259" key="4">
    <source>
        <dbReference type="Pfam" id="PF00534"/>
    </source>
</evidence>
<dbReference type="GO" id="GO:0016020">
    <property type="term" value="C:membrane"/>
    <property type="evidence" value="ECO:0007669"/>
    <property type="project" value="GOC"/>
</dbReference>
<evidence type="ECO:0000313" key="7">
    <source>
        <dbReference type="Proteomes" id="UP000231742"/>
    </source>
</evidence>
<dbReference type="Gene3D" id="3.40.50.2000">
    <property type="entry name" value="Glycogen Phosphorylase B"/>
    <property type="match status" value="1"/>
</dbReference>
<name>A0A2M9D6H3_9MICO</name>
<dbReference type="PANTHER" id="PTHR43025">
    <property type="entry name" value="MONOGALACTOSYLDIACYLGLYCEROL SYNTHASE"/>
    <property type="match status" value="1"/>
</dbReference>
<organism evidence="6 7">
    <name type="scientific">Salinibacterium amurskyense</name>
    <dbReference type="NCBI Taxonomy" id="205941"/>
    <lineage>
        <taxon>Bacteria</taxon>
        <taxon>Bacillati</taxon>
        <taxon>Actinomycetota</taxon>
        <taxon>Actinomycetes</taxon>
        <taxon>Micrococcales</taxon>
        <taxon>Microbacteriaceae</taxon>
        <taxon>Salinibacterium</taxon>
    </lineage>
</organism>
<dbReference type="Proteomes" id="UP000231742">
    <property type="component" value="Unassembled WGS sequence"/>
</dbReference>
<proteinExistence type="inferred from homology"/>
<reference evidence="6 7" key="1">
    <citation type="submission" date="2017-11" db="EMBL/GenBank/DDBJ databases">
        <title>Genomic Encyclopedia of Archaeal and Bacterial Type Strains, Phase II (KMG-II): From Individual Species to Whole Genera.</title>
        <authorList>
            <person name="Goeker M."/>
        </authorList>
    </citation>
    <scope>NUCLEOTIDE SEQUENCE [LARGE SCALE GENOMIC DNA]</scope>
    <source>
        <strain evidence="6 7">DSM 16400</strain>
    </source>
</reference>
<comment type="caution">
    <text evidence="6">The sequence shown here is derived from an EMBL/GenBank/DDBJ whole genome shotgun (WGS) entry which is preliminary data.</text>
</comment>
<dbReference type="SUPFAM" id="SSF53756">
    <property type="entry name" value="UDP-Glycosyltransferase/glycogen phosphorylase"/>
    <property type="match status" value="1"/>
</dbReference>
<dbReference type="RefSeq" id="WP_100387988.1">
    <property type="nucleotide sequence ID" value="NZ_BMZU01000001.1"/>
</dbReference>
<feature type="domain" description="Glycosyl transferase family 1" evidence="4">
    <location>
        <begin position="240"/>
        <end position="356"/>
    </location>
</feature>
<dbReference type="GO" id="GO:0009247">
    <property type="term" value="P:glycolipid biosynthetic process"/>
    <property type="evidence" value="ECO:0007669"/>
    <property type="project" value="InterPro"/>
</dbReference>
<dbReference type="Pfam" id="PF00534">
    <property type="entry name" value="Glycos_transf_1"/>
    <property type="match status" value="1"/>
</dbReference>
<dbReference type="InterPro" id="IPR050519">
    <property type="entry name" value="Glycosyltransf_28_UgtP"/>
</dbReference>
<comment type="similarity">
    <text evidence="1">Belongs to the glycosyltransferase 28 family.</text>
</comment>
<evidence type="ECO:0000313" key="6">
    <source>
        <dbReference type="EMBL" id="PJJ81291.1"/>
    </source>
</evidence>
<dbReference type="GO" id="GO:0016758">
    <property type="term" value="F:hexosyltransferase activity"/>
    <property type="evidence" value="ECO:0007669"/>
    <property type="project" value="InterPro"/>
</dbReference>
<evidence type="ECO:0000256" key="2">
    <source>
        <dbReference type="ARBA" id="ARBA00022676"/>
    </source>
</evidence>
<evidence type="ECO:0000259" key="5">
    <source>
        <dbReference type="Pfam" id="PF06925"/>
    </source>
</evidence>
<protein>
    <submittedName>
        <fullName evidence="6">Processive 1,2-diacylglycerol beta-glucosyltransferase</fullName>
    </submittedName>
</protein>
<keyword evidence="2" id="KW-0328">Glycosyltransferase</keyword>
<dbReference type="OrthoDB" id="9810950at2"/>
<evidence type="ECO:0000256" key="3">
    <source>
        <dbReference type="ARBA" id="ARBA00022679"/>
    </source>
</evidence>
<accession>A0A2M9D6H3</accession>
<sequence length="487" mass="52657">MPVKRRPQPPVTGGERVLILSAGVGSGHNSAAAAVHQACATRTEIAEVQVLDVLQVSSALYRDVVGKGYFVLAKGLPWLLDWAYDVSDAPFWRRGPIDPWTQANSLPVIRAIKRFQPTAIVSTHFLPAQLMATLLMRGSIDAKTAVVTTDYDPQGLWLTSAFHSFNVAREEGRVELMALGLPADRVAATGIPISSYPDAESDRVVHDVPHILISAGAAGGDYAVAAVRQTLHMRSAFTATVVCGHNEETRADIEKLVGTDDRFHIVGFTTEMPALLRSADLFVGKPGGLSASECMAAGLPMVLVNPIPGQEVRNGDYLMEQGAAVRCNDVTTLGWKIDQILREPGRLERMQAAAKKTGRPDAAADVLTGLLDGPRRPIVVTRDAQKAILAASERRLVASDLRGDSALVRLTDPTDNSTVALLKADELKDLQKRYASAEGELVLRPDQTLASLRWEGRRLIRAVLRHDDSLRVRIDPLPHAATGASQR</sequence>
<dbReference type="InterPro" id="IPR009695">
    <property type="entry name" value="Diacylglyc_glucosyltr_N"/>
</dbReference>
<dbReference type="EMBL" id="PGFH01000001">
    <property type="protein sequence ID" value="PJJ81291.1"/>
    <property type="molecule type" value="Genomic_DNA"/>
</dbReference>
<evidence type="ECO:0000256" key="1">
    <source>
        <dbReference type="ARBA" id="ARBA00006962"/>
    </source>
</evidence>
<keyword evidence="3 6" id="KW-0808">Transferase</keyword>
<dbReference type="Pfam" id="PF06925">
    <property type="entry name" value="MGDG_synth"/>
    <property type="match status" value="1"/>
</dbReference>
<feature type="domain" description="Diacylglycerol glucosyltransferase N-terminal" evidence="5">
    <location>
        <begin position="28"/>
        <end position="193"/>
    </location>
</feature>
<dbReference type="AlphaFoldDB" id="A0A2M9D6H3"/>
<dbReference type="PANTHER" id="PTHR43025:SF3">
    <property type="entry name" value="MONOGALACTOSYLDIACYLGLYCEROL SYNTHASE 1, CHLOROPLASTIC"/>
    <property type="match status" value="1"/>
</dbReference>